<dbReference type="AlphaFoldDB" id="A0A8H7XLQ9"/>
<gene>
    <name evidence="2" type="ORF">JR316_012015</name>
</gene>
<protein>
    <submittedName>
        <fullName evidence="2">Uncharacterized protein</fullName>
    </submittedName>
</protein>
<name>A0A8H7XLQ9_PSICU</name>
<sequence length="135" mass="14559">MQFTTFFTALLAATASVVAAPTPTPTPTPLKSPQELIVFNPPITSPKSSSAWAKGSEQIVEWGESAAALEITNIPESRVNSTGTIVLGYSASENGNEHLDIAHPLATDFPIKQGFMKVVMPKNIAERNDYFIVRK</sequence>
<dbReference type="EMBL" id="JAFIQS010000016">
    <property type="protein sequence ID" value="KAG5163147.1"/>
    <property type="molecule type" value="Genomic_DNA"/>
</dbReference>
<feature type="signal peptide" evidence="1">
    <location>
        <begin position="1"/>
        <end position="19"/>
    </location>
</feature>
<keyword evidence="1" id="KW-0732">Signal</keyword>
<reference evidence="2" key="1">
    <citation type="submission" date="2021-02" db="EMBL/GenBank/DDBJ databases">
        <title>Psilocybe cubensis genome.</title>
        <authorList>
            <person name="Mckernan K.J."/>
            <person name="Crawford S."/>
            <person name="Trippe A."/>
            <person name="Kane L.T."/>
            <person name="Mclaughlin S."/>
        </authorList>
    </citation>
    <scope>NUCLEOTIDE SEQUENCE [LARGE SCALE GENOMIC DNA]</scope>
    <source>
        <strain evidence="2">MGC-MH-2018</strain>
    </source>
</reference>
<accession>A0A8H7XLQ9</accession>
<comment type="caution">
    <text evidence="2">The sequence shown here is derived from an EMBL/GenBank/DDBJ whole genome shotgun (WGS) entry which is preliminary data.</text>
</comment>
<evidence type="ECO:0000256" key="1">
    <source>
        <dbReference type="SAM" id="SignalP"/>
    </source>
</evidence>
<feature type="chain" id="PRO_5034537670" evidence="1">
    <location>
        <begin position="20"/>
        <end position="135"/>
    </location>
</feature>
<organism evidence="2">
    <name type="scientific">Psilocybe cubensis</name>
    <name type="common">Psychedelic mushroom</name>
    <name type="synonym">Stropharia cubensis</name>
    <dbReference type="NCBI Taxonomy" id="181762"/>
    <lineage>
        <taxon>Eukaryota</taxon>
        <taxon>Fungi</taxon>
        <taxon>Dikarya</taxon>
        <taxon>Basidiomycota</taxon>
        <taxon>Agaricomycotina</taxon>
        <taxon>Agaricomycetes</taxon>
        <taxon>Agaricomycetidae</taxon>
        <taxon>Agaricales</taxon>
        <taxon>Agaricineae</taxon>
        <taxon>Strophariaceae</taxon>
        <taxon>Psilocybe</taxon>
    </lineage>
</organism>
<evidence type="ECO:0000313" key="2">
    <source>
        <dbReference type="EMBL" id="KAG5163147.1"/>
    </source>
</evidence>
<proteinExistence type="predicted"/>